<evidence type="ECO:0000313" key="3">
    <source>
        <dbReference type="Proteomes" id="UP000284841"/>
    </source>
</evidence>
<accession>A0A415DZ24</accession>
<protein>
    <recommendedName>
        <fullName evidence="4">Cardiolipin synthase N-terminal domain-containing protein</fullName>
    </recommendedName>
</protein>
<keyword evidence="1" id="KW-0472">Membrane</keyword>
<keyword evidence="1" id="KW-0812">Transmembrane</keyword>
<organism evidence="2 3">
    <name type="scientific">Emergencia timonensis</name>
    <dbReference type="NCBI Taxonomy" id="1776384"/>
    <lineage>
        <taxon>Bacteria</taxon>
        <taxon>Bacillati</taxon>
        <taxon>Bacillota</taxon>
        <taxon>Clostridia</taxon>
        <taxon>Peptostreptococcales</taxon>
        <taxon>Anaerovoracaceae</taxon>
        <taxon>Emergencia</taxon>
    </lineage>
</organism>
<keyword evidence="3" id="KW-1185">Reference proteome</keyword>
<dbReference type="AlphaFoldDB" id="A0A415DZ24"/>
<dbReference type="Proteomes" id="UP000284841">
    <property type="component" value="Unassembled WGS sequence"/>
</dbReference>
<feature type="transmembrane region" description="Helical" evidence="1">
    <location>
        <begin position="147"/>
        <end position="172"/>
    </location>
</feature>
<comment type="caution">
    <text evidence="2">The sequence shown here is derived from an EMBL/GenBank/DDBJ whole genome shotgun (WGS) entry which is preliminary data.</text>
</comment>
<evidence type="ECO:0000313" key="2">
    <source>
        <dbReference type="EMBL" id="RHJ86075.1"/>
    </source>
</evidence>
<sequence length="184" mass="21231">MIFTSRLKDFTNIICRFDKMWYTFIHIDIKRRRETEIMLFGAFAVLMIIPVILIFTIGIPIVIAVCVYKDADKRVDCSPWLWALVAALVPSYLGLVVYLVIRRDYPLKSQAAQNYQRNPQEEGTYYQENYDQQVQPQKTGLPTWAKALIIIGAVIIGICIISLIGTVLYSVFGYDQGISYYHNF</sequence>
<evidence type="ECO:0000256" key="1">
    <source>
        <dbReference type="SAM" id="Phobius"/>
    </source>
</evidence>
<dbReference type="EMBL" id="QRMS01000004">
    <property type="protein sequence ID" value="RHJ86075.1"/>
    <property type="molecule type" value="Genomic_DNA"/>
</dbReference>
<gene>
    <name evidence="2" type="ORF">DW099_14650</name>
</gene>
<reference evidence="2 3" key="1">
    <citation type="submission" date="2018-08" db="EMBL/GenBank/DDBJ databases">
        <title>A genome reference for cultivated species of the human gut microbiota.</title>
        <authorList>
            <person name="Zou Y."/>
            <person name="Xue W."/>
            <person name="Luo G."/>
        </authorList>
    </citation>
    <scope>NUCLEOTIDE SEQUENCE [LARGE SCALE GENOMIC DNA]</scope>
    <source>
        <strain evidence="2 3">AM07-24</strain>
    </source>
</reference>
<feature type="transmembrane region" description="Helical" evidence="1">
    <location>
        <begin position="37"/>
        <end position="68"/>
    </location>
</feature>
<dbReference type="STRING" id="1776384.GCA_900086585_01672"/>
<feature type="transmembrane region" description="Helical" evidence="1">
    <location>
        <begin position="80"/>
        <end position="101"/>
    </location>
</feature>
<evidence type="ECO:0008006" key="4">
    <source>
        <dbReference type="Google" id="ProtNLM"/>
    </source>
</evidence>
<proteinExistence type="predicted"/>
<keyword evidence="1" id="KW-1133">Transmembrane helix</keyword>
<name>A0A415DZ24_9FIRM</name>
<dbReference type="OrthoDB" id="1764420at2"/>